<protein>
    <recommendedName>
        <fullName evidence="4">Transmembrane protein</fullName>
    </recommendedName>
</protein>
<dbReference type="HOGENOM" id="CLU_1904285_0_0_4"/>
<sequence length="133" mass="14346">MKPSRFVAFGRVASTFYVSSVSLLVGLFVAIAAACVSPMVEQVFARYSVLSVLLVAALTLCLPFFLASLLFGFLGRCPSCGQPFVQFSFLPDQRKPTNLQSLVRCARTAAGLECRCLACSTDALKRPILPTSE</sequence>
<feature type="transmembrane region" description="Helical" evidence="1">
    <location>
        <begin position="49"/>
        <end position="74"/>
    </location>
</feature>
<keyword evidence="2" id="KW-0614">Plasmid</keyword>
<geneLocation type="plasmid" evidence="2 3">
    <name>RPME01</name>
</geneLocation>
<keyword evidence="1" id="KW-1133">Transmembrane helix</keyword>
<evidence type="ECO:0000256" key="1">
    <source>
        <dbReference type="SAM" id="Phobius"/>
    </source>
</evidence>
<name>A2SN75_METPP</name>
<gene>
    <name evidence="2" type="ordered locus">Mpe_B0239</name>
</gene>
<proteinExistence type="predicted"/>
<dbReference type="EMBL" id="CP000556">
    <property type="protein sequence ID" value="ABM97014.1"/>
    <property type="molecule type" value="Genomic_DNA"/>
</dbReference>
<dbReference type="AlphaFoldDB" id="A2SN75"/>
<evidence type="ECO:0008006" key="4">
    <source>
        <dbReference type="Google" id="ProtNLM"/>
    </source>
</evidence>
<dbReference type="PROSITE" id="PS51257">
    <property type="entry name" value="PROKAR_LIPOPROTEIN"/>
    <property type="match status" value="1"/>
</dbReference>
<evidence type="ECO:0000313" key="2">
    <source>
        <dbReference type="EMBL" id="ABM97014.1"/>
    </source>
</evidence>
<keyword evidence="3" id="KW-1185">Reference proteome</keyword>
<evidence type="ECO:0000313" key="3">
    <source>
        <dbReference type="Proteomes" id="UP000000366"/>
    </source>
</evidence>
<feature type="transmembrane region" description="Helical" evidence="1">
    <location>
        <begin position="16"/>
        <end position="37"/>
    </location>
</feature>
<organism evidence="2 3">
    <name type="scientific">Methylibium petroleiphilum (strain ATCC BAA-1232 / LMG 22953 / PM1)</name>
    <dbReference type="NCBI Taxonomy" id="420662"/>
    <lineage>
        <taxon>Bacteria</taxon>
        <taxon>Pseudomonadati</taxon>
        <taxon>Pseudomonadota</taxon>
        <taxon>Betaproteobacteria</taxon>
        <taxon>Burkholderiales</taxon>
        <taxon>Sphaerotilaceae</taxon>
        <taxon>Methylibium</taxon>
    </lineage>
</organism>
<dbReference type="RefSeq" id="WP_011831602.1">
    <property type="nucleotide sequence ID" value="NC_008826.1"/>
</dbReference>
<keyword evidence="1" id="KW-0472">Membrane</keyword>
<keyword evidence="1" id="KW-0812">Transmembrane</keyword>
<dbReference type="Proteomes" id="UP000000366">
    <property type="component" value="Plasmid RPME01"/>
</dbReference>
<accession>A2SN75</accession>
<reference evidence="2 3" key="1">
    <citation type="journal article" date="2007" name="J. Bacteriol.">
        <title>Whole-genome analysis of the methyl tert-butyl ether-degrading beta-proteobacterium Methylibium petroleiphilum PM1.</title>
        <authorList>
            <person name="Kane S.R."/>
            <person name="Chakicherla A.Y."/>
            <person name="Chain P.S.G."/>
            <person name="Schmidt R."/>
            <person name="Shin M.W."/>
            <person name="Legler T.C."/>
            <person name="Scow K.M."/>
            <person name="Larimer F.W."/>
            <person name="Lucas S.M."/>
            <person name="Richardson P.M."/>
            <person name="Hristova K.R."/>
        </authorList>
    </citation>
    <scope>NUCLEOTIDE SEQUENCE [LARGE SCALE GENOMIC DNA]</scope>
    <source>
        <strain evidence="3">ATCC BAA-1232 / LMG 22953 / PM1</strain>
        <plasmid evidence="2 3">RPME01</plasmid>
    </source>
</reference>
<dbReference type="KEGG" id="mpt:Mpe_B0239"/>